<feature type="chain" id="PRO_5029648164" evidence="8">
    <location>
        <begin position="23"/>
        <end position="1090"/>
    </location>
</feature>
<comment type="subcellular location">
    <subcellularLocation>
        <location evidence="1 7">Cell outer membrane</location>
        <topology evidence="1 7">Multi-pass membrane protein</topology>
    </subcellularLocation>
</comment>
<organism evidence="10 11">
    <name type="scientific">Bacteroides salyersiae</name>
    <dbReference type="NCBI Taxonomy" id="291644"/>
    <lineage>
        <taxon>Bacteria</taxon>
        <taxon>Pseudomonadati</taxon>
        <taxon>Bacteroidota</taxon>
        <taxon>Bacteroidia</taxon>
        <taxon>Bacteroidales</taxon>
        <taxon>Bacteroidaceae</taxon>
        <taxon>Bacteroides</taxon>
    </lineage>
</organism>
<keyword evidence="4 7" id="KW-0812">Transmembrane</keyword>
<reference evidence="10 11" key="1">
    <citation type="journal article" date="2019" name="Nat. Med.">
        <title>A library of human gut bacterial isolates paired with longitudinal multiomics data enables mechanistic microbiome research.</title>
        <authorList>
            <person name="Poyet M."/>
            <person name="Groussin M."/>
            <person name="Gibbons S.M."/>
            <person name="Avila-Pacheco J."/>
            <person name="Jiang X."/>
            <person name="Kearney S.M."/>
            <person name="Perrotta A.R."/>
            <person name="Berdy B."/>
            <person name="Zhao S."/>
            <person name="Lieberman T.D."/>
            <person name="Swanson P.K."/>
            <person name="Smith M."/>
            <person name="Roesemann S."/>
            <person name="Alexander J.E."/>
            <person name="Rich S.A."/>
            <person name="Livny J."/>
            <person name="Vlamakis H."/>
            <person name="Clish C."/>
            <person name="Bullock K."/>
            <person name="Deik A."/>
            <person name="Scott J."/>
            <person name="Pierce K.A."/>
            <person name="Xavier R.J."/>
            <person name="Alm E.J."/>
        </authorList>
    </citation>
    <scope>NUCLEOTIDE SEQUENCE [LARGE SCALE GENOMIC DNA]</scope>
    <source>
        <strain evidence="10 11">BIOML-A10</strain>
    </source>
</reference>
<protein>
    <submittedName>
        <fullName evidence="10">SusC/RagA family TonB-linked outer membrane protein</fullName>
    </submittedName>
</protein>
<dbReference type="InterPro" id="IPR037066">
    <property type="entry name" value="Plug_dom_sf"/>
</dbReference>
<evidence type="ECO:0000256" key="8">
    <source>
        <dbReference type="SAM" id="SignalP"/>
    </source>
</evidence>
<dbReference type="SUPFAM" id="SSF49464">
    <property type="entry name" value="Carboxypeptidase regulatory domain-like"/>
    <property type="match status" value="1"/>
</dbReference>
<name>A0A7J4XFB7_9BACE</name>
<keyword evidence="3 7" id="KW-1134">Transmembrane beta strand</keyword>
<dbReference type="SUPFAM" id="SSF56935">
    <property type="entry name" value="Porins"/>
    <property type="match status" value="1"/>
</dbReference>
<dbReference type="NCBIfam" id="TIGR04057">
    <property type="entry name" value="SusC_RagA_signa"/>
    <property type="match status" value="1"/>
</dbReference>
<evidence type="ECO:0000259" key="9">
    <source>
        <dbReference type="Pfam" id="PF07715"/>
    </source>
</evidence>
<dbReference type="AlphaFoldDB" id="A0A7J4XFB7"/>
<keyword evidence="2 7" id="KW-0813">Transport</keyword>
<evidence type="ECO:0000256" key="2">
    <source>
        <dbReference type="ARBA" id="ARBA00022448"/>
    </source>
</evidence>
<dbReference type="InterPro" id="IPR008969">
    <property type="entry name" value="CarboxyPept-like_regulatory"/>
</dbReference>
<dbReference type="InterPro" id="IPR018247">
    <property type="entry name" value="EF_Hand_1_Ca_BS"/>
</dbReference>
<dbReference type="NCBIfam" id="TIGR04056">
    <property type="entry name" value="OMP_RagA_SusC"/>
    <property type="match status" value="1"/>
</dbReference>
<gene>
    <name evidence="10" type="ORF">F3F73_17555</name>
</gene>
<evidence type="ECO:0000256" key="1">
    <source>
        <dbReference type="ARBA" id="ARBA00004571"/>
    </source>
</evidence>
<dbReference type="PROSITE" id="PS00018">
    <property type="entry name" value="EF_HAND_1"/>
    <property type="match status" value="1"/>
</dbReference>
<dbReference type="PROSITE" id="PS52016">
    <property type="entry name" value="TONB_DEPENDENT_REC_3"/>
    <property type="match status" value="1"/>
</dbReference>
<proteinExistence type="inferred from homology"/>
<dbReference type="InterPro" id="IPR039426">
    <property type="entry name" value="TonB-dep_rcpt-like"/>
</dbReference>
<dbReference type="PROSITE" id="PS51257">
    <property type="entry name" value="PROKAR_LIPOPROTEIN"/>
    <property type="match status" value="1"/>
</dbReference>
<dbReference type="EMBL" id="VWMK01000019">
    <property type="protein sequence ID" value="KAA3760677.1"/>
    <property type="molecule type" value="Genomic_DNA"/>
</dbReference>
<keyword evidence="8" id="KW-0732">Signal</keyword>
<keyword evidence="5 7" id="KW-0472">Membrane</keyword>
<dbReference type="GeneID" id="93115576"/>
<comment type="similarity">
    <text evidence="7">Belongs to the TonB-dependent receptor family.</text>
</comment>
<dbReference type="GO" id="GO:0009279">
    <property type="term" value="C:cell outer membrane"/>
    <property type="evidence" value="ECO:0007669"/>
    <property type="project" value="UniProtKB-SubCell"/>
</dbReference>
<keyword evidence="6 7" id="KW-0998">Cell outer membrane</keyword>
<evidence type="ECO:0000313" key="11">
    <source>
        <dbReference type="Proteomes" id="UP000422221"/>
    </source>
</evidence>
<dbReference type="InterPro" id="IPR023997">
    <property type="entry name" value="TonB-dep_OMP_SusC/RagA_CS"/>
</dbReference>
<evidence type="ECO:0000256" key="6">
    <source>
        <dbReference type="ARBA" id="ARBA00023237"/>
    </source>
</evidence>
<sequence>MKRNRNIILTLLLLACVQSIWAQQVLTGTVMDKVFNEPLMGANVYVTNASNRSLGGCIVDINGKYRLSIPDQKGLSIVFSFIGYKTQTIKYTGQKELNVTLDEEGMSLDAVEITAKKIERNSMGQSAREMISATQKLSLGSLDTAPVTSVTEALQGAMANVDILTGADPGSGSSIRIRGTSSLNASSQPLFVVDGVPLPVDVDDDFSFASANSEDYGSLLNISPADIESIEVLKDAAATAVWGSKGANGVLLIKTKRGSKGRLQFNFNTKYEFSKERTGVKMLNANQYISMIQDAIYNTVSDLGAQSSKSQEYLKLLYNTKEIGFDPAWQYFNEYNQDVNWLDEITQNGYTTDNTFSVSGGGDKANYRLSLGYLNQEGTTIGTAFERFSTSFNTDYRFSDKLDISLQYSFSRGVTDAAYTDDTDQLKKASVRGHALTKMPNMSPYVIGADGQRTGEYFTPYESFGMTFANDKVYNPVAMVNEATNRTIATNSRMTFVLHAKLFKDLDYFGTVGFNGQFSKINRFLPQSVTGVAFEHSSSALNYDIGKDVLYLTTENRLVYNKTVSDDHKFLVSAIFQTGDKTTSTYSSKAANTASSGITSPIAGSTILKGGSGRTVNRDMGGTLNAQYILQGKYMFNGGYRMEASSAMDASSRWKGFPTFGVAWHLGEEEFIKRLGFISLIKIRYSWGQSGNAPSGTSPYIGTFEAVTPGYGDMNAVKPASPDLTHLKYETITSNNIGVDFGLFSDKVNFTFELYKKVTDDLLQKKMKVPSSTGLSTVAWYNSGKIQNKGWEFNIDIAAVKTKDWSFNFGFNISQNKNEILELPENKNDELYTFGNKNYAYSVMMGDPLGSFYGYRYKGVYQNVEETYAVNTSGQRILDIDGNPVVMKNGDQKVYPGDARYEDVNGDGVIDENDIVYLGNSNPTLTGGLNFTLRYKKVSLVAAFHGRAGQKVINQARMDMENMRGKNNQSVAVLRRWRSEGDDTDIPRALYDKGYNYLGSDRFVEDASFLRLKTVTLKYQMPAKWMKAIGVNKLELYATGYDMFVWTKYKGQDPEVNLKAANDGTVAQVAIDSNNTPKPFKIAFGLNLNF</sequence>
<dbReference type="Gene3D" id="2.60.40.1120">
    <property type="entry name" value="Carboxypeptidase-like, regulatory domain"/>
    <property type="match status" value="1"/>
</dbReference>
<comment type="caution">
    <text evidence="10">The sequence shown here is derived from an EMBL/GenBank/DDBJ whole genome shotgun (WGS) entry which is preliminary data.</text>
</comment>
<dbReference type="Gene3D" id="2.40.170.20">
    <property type="entry name" value="TonB-dependent receptor, beta-barrel domain"/>
    <property type="match status" value="1"/>
</dbReference>
<dbReference type="InterPro" id="IPR023996">
    <property type="entry name" value="TonB-dep_OMP_SusC/RagA"/>
</dbReference>
<evidence type="ECO:0000256" key="5">
    <source>
        <dbReference type="ARBA" id="ARBA00023136"/>
    </source>
</evidence>
<dbReference type="RefSeq" id="WP_007478937.1">
    <property type="nucleotide sequence ID" value="NZ_CAXSTI010000003.1"/>
</dbReference>
<dbReference type="InterPro" id="IPR036942">
    <property type="entry name" value="Beta-barrel_TonB_sf"/>
</dbReference>
<dbReference type="Pfam" id="PF13715">
    <property type="entry name" value="CarbopepD_reg_2"/>
    <property type="match status" value="1"/>
</dbReference>
<dbReference type="Gene3D" id="2.170.130.10">
    <property type="entry name" value="TonB-dependent receptor, plug domain"/>
    <property type="match status" value="1"/>
</dbReference>
<evidence type="ECO:0000313" key="10">
    <source>
        <dbReference type="EMBL" id="KAA3760677.1"/>
    </source>
</evidence>
<evidence type="ECO:0000256" key="7">
    <source>
        <dbReference type="PROSITE-ProRule" id="PRU01360"/>
    </source>
</evidence>
<feature type="domain" description="TonB-dependent receptor plug" evidence="9">
    <location>
        <begin position="128"/>
        <end position="250"/>
    </location>
</feature>
<dbReference type="Pfam" id="PF07715">
    <property type="entry name" value="Plug"/>
    <property type="match status" value="1"/>
</dbReference>
<evidence type="ECO:0000256" key="4">
    <source>
        <dbReference type="ARBA" id="ARBA00022692"/>
    </source>
</evidence>
<accession>A0A7J4XFB7</accession>
<dbReference type="Proteomes" id="UP000422221">
    <property type="component" value="Unassembled WGS sequence"/>
</dbReference>
<dbReference type="InterPro" id="IPR012910">
    <property type="entry name" value="Plug_dom"/>
</dbReference>
<evidence type="ECO:0000256" key="3">
    <source>
        <dbReference type="ARBA" id="ARBA00022452"/>
    </source>
</evidence>
<feature type="signal peptide" evidence="8">
    <location>
        <begin position="1"/>
        <end position="22"/>
    </location>
</feature>